<dbReference type="SMART" id="SM00421">
    <property type="entry name" value="HTH_LUXR"/>
    <property type="match status" value="1"/>
</dbReference>
<dbReference type="PANTHER" id="PTHR43214">
    <property type="entry name" value="TWO-COMPONENT RESPONSE REGULATOR"/>
    <property type="match status" value="1"/>
</dbReference>
<comment type="caution">
    <text evidence="10">The sequence shown here is derived from an EMBL/GenBank/DDBJ whole genome shotgun (WGS) entry which is preliminary data.</text>
</comment>
<dbReference type="Proteomes" id="UP000260970">
    <property type="component" value="Unassembled WGS sequence"/>
</dbReference>
<evidence type="ECO:0000256" key="4">
    <source>
        <dbReference type="ARBA" id="ARBA00023125"/>
    </source>
</evidence>
<dbReference type="InterPro" id="IPR001789">
    <property type="entry name" value="Sig_transdc_resp-reg_receiver"/>
</dbReference>
<name>A0A3E5ANF5_9FIRM</name>
<gene>
    <name evidence="10" type="ORF">DXB72_08060</name>
</gene>
<dbReference type="PROSITE" id="PS50110">
    <property type="entry name" value="RESPONSE_REGULATORY"/>
    <property type="match status" value="1"/>
</dbReference>
<dbReference type="GO" id="GO:0000160">
    <property type="term" value="P:phosphorelay signal transduction system"/>
    <property type="evidence" value="ECO:0007669"/>
    <property type="project" value="InterPro"/>
</dbReference>
<accession>A0A3E5ANF5</accession>
<keyword evidence="2 7" id="KW-0597">Phosphoprotein</keyword>
<protein>
    <recommendedName>
        <fullName evidence="1">Stage 0 sporulation protein A homolog</fullName>
    </recommendedName>
</protein>
<feature type="domain" description="HTH luxR-type" evidence="8">
    <location>
        <begin position="152"/>
        <end position="218"/>
    </location>
</feature>
<evidence type="ECO:0000256" key="1">
    <source>
        <dbReference type="ARBA" id="ARBA00018672"/>
    </source>
</evidence>
<dbReference type="InterPro" id="IPR039420">
    <property type="entry name" value="WalR-like"/>
</dbReference>
<evidence type="ECO:0000313" key="10">
    <source>
        <dbReference type="EMBL" id="RGN23315.1"/>
    </source>
</evidence>
<dbReference type="Pfam" id="PF00072">
    <property type="entry name" value="Response_reg"/>
    <property type="match status" value="1"/>
</dbReference>
<dbReference type="EMBL" id="QSUG01000006">
    <property type="protein sequence ID" value="RGN23315.1"/>
    <property type="molecule type" value="Genomic_DNA"/>
</dbReference>
<feature type="modified residue" description="4-aspartylphosphate" evidence="7">
    <location>
        <position position="53"/>
    </location>
</feature>
<proteinExistence type="predicted"/>
<keyword evidence="4 10" id="KW-0238">DNA-binding</keyword>
<dbReference type="InterPro" id="IPR016032">
    <property type="entry name" value="Sig_transdc_resp-reg_C-effctor"/>
</dbReference>
<dbReference type="SUPFAM" id="SSF46894">
    <property type="entry name" value="C-terminal effector domain of the bipartite response regulators"/>
    <property type="match status" value="1"/>
</dbReference>
<dbReference type="CDD" id="cd17535">
    <property type="entry name" value="REC_NarL-like"/>
    <property type="match status" value="1"/>
</dbReference>
<dbReference type="PROSITE" id="PS50043">
    <property type="entry name" value="HTH_LUXR_2"/>
    <property type="match status" value="1"/>
</dbReference>
<organism evidence="10 11">
    <name type="scientific">Agathobacter rectalis</name>
    <dbReference type="NCBI Taxonomy" id="39491"/>
    <lineage>
        <taxon>Bacteria</taxon>
        <taxon>Bacillati</taxon>
        <taxon>Bacillota</taxon>
        <taxon>Clostridia</taxon>
        <taxon>Lachnospirales</taxon>
        <taxon>Lachnospiraceae</taxon>
        <taxon>Agathobacter</taxon>
    </lineage>
</organism>
<evidence type="ECO:0000256" key="7">
    <source>
        <dbReference type="PROSITE-ProRule" id="PRU00169"/>
    </source>
</evidence>
<dbReference type="PANTHER" id="PTHR43214:SF40">
    <property type="entry name" value="TRANSCRIPTIONAL REGULATORY PROTEIN LNRK"/>
    <property type="match status" value="1"/>
</dbReference>
<sequence length="218" mass="24047">MKIVIIDDDNLVSLSLNTILSAQDDIEVSAVGDSGQQAVKLYEEHMPDVMLMDIRMQGMTGLEAAEKILAKYPDAKILLLTTFSDDEYIVKAISLGAKGYILKQAFESIAPALRAVNNGQTVFGTQIMDRIPHLFKADGKASSGTGQARFIDAMKSYDISGKELSIIELVAEGLNNKEIADELYLSEGTVRNYISVILEKLQPRDRTQLACFYYKSIV</sequence>
<evidence type="ECO:0000259" key="8">
    <source>
        <dbReference type="PROSITE" id="PS50043"/>
    </source>
</evidence>
<dbReference type="InterPro" id="IPR000792">
    <property type="entry name" value="Tscrpt_reg_LuxR_C"/>
</dbReference>
<dbReference type="Gene3D" id="3.40.50.2300">
    <property type="match status" value="1"/>
</dbReference>
<dbReference type="RefSeq" id="WP_117690467.1">
    <property type="nucleotide sequence ID" value="NZ_QSUE01000007.1"/>
</dbReference>
<dbReference type="SUPFAM" id="SSF52172">
    <property type="entry name" value="CheY-like"/>
    <property type="match status" value="1"/>
</dbReference>
<dbReference type="Pfam" id="PF00196">
    <property type="entry name" value="GerE"/>
    <property type="match status" value="1"/>
</dbReference>
<dbReference type="CDD" id="cd06170">
    <property type="entry name" value="LuxR_C_like"/>
    <property type="match status" value="1"/>
</dbReference>
<evidence type="ECO:0000256" key="6">
    <source>
        <dbReference type="ARBA" id="ARBA00024867"/>
    </source>
</evidence>
<dbReference type="PRINTS" id="PR00038">
    <property type="entry name" value="HTHLUXR"/>
</dbReference>
<comment type="function">
    <text evidence="6">May play the central regulatory role in sporulation. It may be an element of the effector pathway responsible for the activation of sporulation genes in response to nutritional stress. Spo0A may act in concert with spo0H (a sigma factor) to control the expression of some genes that are critical to the sporulation process.</text>
</comment>
<feature type="domain" description="Response regulatory" evidence="9">
    <location>
        <begin position="2"/>
        <end position="118"/>
    </location>
</feature>
<evidence type="ECO:0000256" key="3">
    <source>
        <dbReference type="ARBA" id="ARBA00023015"/>
    </source>
</evidence>
<evidence type="ECO:0000256" key="5">
    <source>
        <dbReference type="ARBA" id="ARBA00023163"/>
    </source>
</evidence>
<dbReference type="GO" id="GO:0006355">
    <property type="term" value="P:regulation of DNA-templated transcription"/>
    <property type="evidence" value="ECO:0007669"/>
    <property type="project" value="InterPro"/>
</dbReference>
<dbReference type="AlphaFoldDB" id="A0A3E5ANF5"/>
<dbReference type="InterPro" id="IPR058245">
    <property type="entry name" value="NreC/VraR/RcsB-like_REC"/>
</dbReference>
<dbReference type="GO" id="GO:0003677">
    <property type="term" value="F:DNA binding"/>
    <property type="evidence" value="ECO:0007669"/>
    <property type="project" value="UniProtKB-KW"/>
</dbReference>
<keyword evidence="3" id="KW-0805">Transcription regulation</keyword>
<reference evidence="10 11" key="1">
    <citation type="submission" date="2018-08" db="EMBL/GenBank/DDBJ databases">
        <title>A genome reference for cultivated species of the human gut microbiota.</title>
        <authorList>
            <person name="Zou Y."/>
            <person name="Xue W."/>
            <person name="Luo G."/>
        </authorList>
    </citation>
    <scope>NUCLEOTIDE SEQUENCE [LARGE SCALE GENOMIC DNA]</scope>
    <source>
        <strain evidence="10 11">OM05-6AA</strain>
    </source>
</reference>
<dbReference type="SMART" id="SM00448">
    <property type="entry name" value="REC"/>
    <property type="match status" value="1"/>
</dbReference>
<keyword evidence="5" id="KW-0804">Transcription</keyword>
<dbReference type="InterPro" id="IPR011006">
    <property type="entry name" value="CheY-like_superfamily"/>
</dbReference>
<evidence type="ECO:0000256" key="2">
    <source>
        <dbReference type="ARBA" id="ARBA00022553"/>
    </source>
</evidence>
<evidence type="ECO:0000313" key="11">
    <source>
        <dbReference type="Proteomes" id="UP000260970"/>
    </source>
</evidence>
<evidence type="ECO:0000259" key="9">
    <source>
        <dbReference type="PROSITE" id="PS50110"/>
    </source>
</evidence>